<dbReference type="AlphaFoldDB" id="A0ABC9P9X5"/>
<comment type="caution">
    <text evidence="1">The sequence shown here is derived from an EMBL/GenBank/DDBJ whole genome shotgun (WGS) entry which is preliminary data.</text>
</comment>
<evidence type="ECO:0000313" key="1">
    <source>
        <dbReference type="EMBL" id="EFU91727.1"/>
    </source>
</evidence>
<gene>
    <name evidence="1" type="ORF">HMPREF9511_00258</name>
</gene>
<dbReference type="EMBL" id="AEBE01000008">
    <property type="protein sequence ID" value="EFU91727.1"/>
    <property type="molecule type" value="Genomic_DNA"/>
</dbReference>
<dbReference type="RefSeq" id="WP_002425320.1">
    <property type="nucleotide sequence ID" value="NZ_GL454769.1"/>
</dbReference>
<protein>
    <recommendedName>
        <fullName evidence="3">Phage head-tail adaptor</fullName>
    </recommendedName>
</protein>
<reference evidence="1 2" key="1">
    <citation type="submission" date="2010-09" db="EMBL/GenBank/DDBJ databases">
        <authorList>
            <person name="Weinstock G."/>
            <person name="Sodergren E."/>
            <person name="Clifton S."/>
            <person name="Fulton L."/>
            <person name="Fulton B."/>
            <person name="Courtney L."/>
            <person name="Fronick C."/>
            <person name="Harrison M."/>
            <person name="Strong C."/>
            <person name="Farmer C."/>
            <person name="Delahaunty K."/>
            <person name="Markovic C."/>
            <person name="Hall O."/>
            <person name="Minx P."/>
            <person name="Tomlinson C."/>
            <person name="Mitreva M."/>
            <person name="Hou S."/>
            <person name="Chen J."/>
            <person name="Wollam A."/>
            <person name="Pepin K.H."/>
            <person name="Johnson M."/>
            <person name="Bhonagiri V."/>
            <person name="Zhang X."/>
            <person name="Suruliraj S."/>
            <person name="Warren W."/>
            <person name="Chinwalla A."/>
            <person name="Mardis E.R."/>
            <person name="Wilson R.K."/>
        </authorList>
    </citation>
    <scope>NUCLEOTIDE SEQUENCE [LARGE SCALE GENOMIC DNA]</scope>
    <source>
        <strain evidence="1 2">TX0630</strain>
    </source>
</reference>
<proteinExistence type="predicted"/>
<dbReference type="Proteomes" id="UP000004933">
    <property type="component" value="Unassembled WGS sequence"/>
</dbReference>
<name>A0ABC9P9X5_ENTFL</name>
<evidence type="ECO:0008006" key="3">
    <source>
        <dbReference type="Google" id="ProtNLM"/>
    </source>
</evidence>
<sequence>MQKLDFTSVLDSFGIPITLLVKPEKEGTYVHGEWFQTPYESWEKRELNDPVIPSSLITQLPMQAKYGDGGRYEEYDLIWFSSEQVPIKSRILKENRVYSVESITPYTDYSNVTQYGLKAVQGHD</sequence>
<evidence type="ECO:0000313" key="2">
    <source>
        <dbReference type="Proteomes" id="UP000004933"/>
    </source>
</evidence>
<organism evidence="1 2">
    <name type="scientific">Enterococcus faecalis TX0630</name>
    <dbReference type="NCBI Taxonomy" id="749508"/>
    <lineage>
        <taxon>Bacteria</taxon>
        <taxon>Bacillati</taxon>
        <taxon>Bacillota</taxon>
        <taxon>Bacilli</taxon>
        <taxon>Lactobacillales</taxon>
        <taxon>Enterococcaceae</taxon>
        <taxon>Enterococcus</taxon>
    </lineage>
</organism>
<accession>A0ABC9P9X5</accession>